<protein>
    <submittedName>
        <fullName evidence="5">Uncharacterized protein</fullName>
    </submittedName>
</protein>
<dbReference type="PANTHER" id="PTHR16088">
    <property type="entry name" value="YY1 ASSOCIATED PROTEIN-RELATED"/>
    <property type="match status" value="1"/>
</dbReference>
<feature type="compositionally biased region" description="Basic and acidic residues" evidence="4">
    <location>
        <begin position="1479"/>
        <end position="1497"/>
    </location>
</feature>
<feature type="compositionally biased region" description="Acidic residues" evidence="4">
    <location>
        <begin position="34"/>
        <end position="44"/>
    </location>
</feature>
<accession>A0AAP0JVU9</accession>
<evidence type="ECO:0000313" key="5">
    <source>
        <dbReference type="EMBL" id="KAK9140645.1"/>
    </source>
</evidence>
<feature type="compositionally biased region" description="Polar residues" evidence="4">
    <location>
        <begin position="84"/>
        <end position="96"/>
    </location>
</feature>
<proteinExistence type="predicted"/>
<dbReference type="GO" id="GO:0006355">
    <property type="term" value="P:regulation of DNA-templated transcription"/>
    <property type="evidence" value="ECO:0007669"/>
    <property type="project" value="TreeGrafter"/>
</dbReference>
<feature type="region of interest" description="Disordered" evidence="4">
    <location>
        <begin position="1285"/>
        <end position="1392"/>
    </location>
</feature>
<feature type="region of interest" description="Disordered" evidence="4">
    <location>
        <begin position="246"/>
        <end position="265"/>
    </location>
</feature>
<name>A0AAP0JVU9_9MAGN</name>
<evidence type="ECO:0000256" key="2">
    <source>
        <dbReference type="ARBA" id="ARBA00023163"/>
    </source>
</evidence>
<feature type="region of interest" description="Disordered" evidence="4">
    <location>
        <begin position="32"/>
        <end position="149"/>
    </location>
</feature>
<evidence type="ECO:0000313" key="6">
    <source>
        <dbReference type="Proteomes" id="UP001419268"/>
    </source>
</evidence>
<reference evidence="5 6" key="1">
    <citation type="submission" date="2024-01" db="EMBL/GenBank/DDBJ databases">
        <title>Genome assemblies of Stephania.</title>
        <authorList>
            <person name="Yang L."/>
        </authorList>
    </citation>
    <scope>NUCLEOTIDE SEQUENCE [LARGE SCALE GENOMIC DNA]</scope>
    <source>
        <strain evidence="5">JXDWG</strain>
        <tissue evidence="5">Leaf</tissue>
    </source>
</reference>
<evidence type="ECO:0000256" key="1">
    <source>
        <dbReference type="ARBA" id="ARBA00023015"/>
    </source>
</evidence>
<keyword evidence="1" id="KW-0805">Transcription regulation</keyword>
<keyword evidence="6" id="KW-1185">Reference proteome</keyword>
<dbReference type="Proteomes" id="UP001419268">
    <property type="component" value="Unassembled WGS sequence"/>
</dbReference>
<feature type="region of interest" description="Disordered" evidence="4">
    <location>
        <begin position="278"/>
        <end position="313"/>
    </location>
</feature>
<comment type="caution">
    <text evidence="5">The sequence shown here is derived from an EMBL/GenBank/DDBJ whole genome shotgun (WGS) entry which is preliminary data.</text>
</comment>
<feature type="compositionally biased region" description="Polar residues" evidence="4">
    <location>
        <begin position="55"/>
        <end position="65"/>
    </location>
</feature>
<feature type="compositionally biased region" description="Basic and acidic residues" evidence="4">
    <location>
        <begin position="283"/>
        <end position="306"/>
    </location>
</feature>
<keyword evidence="2" id="KW-0804">Transcription</keyword>
<dbReference type="GO" id="GO:0003712">
    <property type="term" value="F:transcription coregulator activity"/>
    <property type="evidence" value="ECO:0007669"/>
    <property type="project" value="TreeGrafter"/>
</dbReference>
<evidence type="ECO:0000256" key="4">
    <source>
        <dbReference type="SAM" id="MobiDB-lite"/>
    </source>
</evidence>
<sequence length="1503" mass="165796">MSSCDAQAGEAGSSHQQNTSAYANLAVASNGDWVLEEDEEDDADFNPFLKDTPSPEASSGLSSDNEGIGAHEMDNIGASLAVEENNSLPSNGGQDCSNEDGHHELEDDVVNNQVSHGGFQNKEPEDVAVQRPRKRKSAPTSELQTGSIYQENFNTSKEAISTCGAEVVEDVCKGHLPDKRNPNKPFSDWDNEDAICRRTRARYSLANFTLDELENFLQETDDDDDLQNVDDEEEYRKFLAAVLQGGDGESNSIQENENMYDEDEENDADFEMEIEEALESDIDEKTHDKDGREERGVAGRRPETRQNRRQKASLLNKKKFLGQADRPLRPLLPFVPNAQMTTFPGFVSQNLMTGTSLHCPPSSAQVDSLNGFTPHQIGQLYCLIHEHVQLLVQVFSLCVLDPSHQHVAGEVKSMISEILCKRDETLAWRKVPYPNTCFQPPYIYPSVSDGYMSCAKKGSLEREGMTPISSSTSCSERISDDADILQNEVYSLWVPLINGPTLSVLDVSPAALLGSYLRDVSKAIRENHLRHVESLSDGHSDKEPLFPLPAFPVVADFSSEIAGESNSQVAIADNSSLAGHGKPKKTLAATLVESTKKRSVALVSKEIVKLTRRFYPLFNSAFFPHKPPPVSVVNRVLFTDVEDELLALGMMEYNTDWKAIQQRFLPCKSKHQIFVRQKNRCSSKAPENPIKAVRRMKTSPLTAEEKARIHEGLKLLKLDWMSVWRFIVPYRDPSLLPRQWRVALGIQKSYKLDAAKKEKRRLYASMKRKCAALAWDSVSDKEGYAVDNVGEGEGDKLIAEDEACVHEAFLADWGSLSSKTSSELPLLDLCGRDLGPKVAIPAKDSFVFETPASKDHVELQPENCYKNKFLSASNHSQDVLNVSHLKYPGYGPSNSVTGPEWQNKPSGGQARLRPYRVRRKNIAQLVKLAPDLPPVNLPPSVRVLSQSVFGNCHPGSSSPTKILGSSVSENLVPRFRSLAQLGAANLGNSGRSRTISLSHGASKSCLGGVSTNQSLSEERGTESYLQMHPLLFHAYEDAGFPYLQKDASRNFNFLPGSQLQVNFNHMYKLHDAAYMVHNSDKMLEPKSSSAFEFHPLLQRVDHANNDAVASVHMSVHSELFPGTSTPLTSFTMSDPQFNSNVIQGITELANSCESASDVDLEIHLCSRSRKEEALRNIETVKPFKKLKNPSHKGKESCHDSVVATDTNQGHCQNDDALVLSGDTVGGYMINAMDDHSLPEILMEQEELSDSEEECGDHVEFECEEMADSEGEEFGGEQLVLLRNKETPSPPVEEATRSGNPRGHQCKPRTQSGLKDDVQRLNETTGCPQNTGLVRKGKGKSNHKMLLSRDSSGADSFRPETKVAKTANRHRRAGNNLSSRPIRSCKKVMPNPKSTRTQVCTLELLPRSQPKTVGEASIGTRKVRNCLNENIAVESNACNSGSFSNNDSVKCHPGKACLGMDDASNKAADSGCLDPSPSGEENRVNGGRLEDVQLHAPEEPTPLL</sequence>
<dbReference type="GO" id="GO:0005634">
    <property type="term" value="C:nucleus"/>
    <property type="evidence" value="ECO:0007669"/>
    <property type="project" value="TreeGrafter"/>
</dbReference>
<dbReference type="InterPro" id="IPR052435">
    <property type="entry name" value="YY1-Transcr_Regul"/>
</dbReference>
<dbReference type="PANTHER" id="PTHR16088:SF3">
    <property type="entry name" value="GON-4-LIKE PROTEIN"/>
    <property type="match status" value="1"/>
</dbReference>
<feature type="region of interest" description="Disordered" evidence="4">
    <location>
        <begin position="1464"/>
        <end position="1503"/>
    </location>
</feature>
<feature type="compositionally biased region" description="Polar residues" evidence="4">
    <location>
        <begin position="1320"/>
        <end position="1331"/>
    </location>
</feature>
<keyword evidence="3" id="KW-0539">Nucleus</keyword>
<dbReference type="EMBL" id="JBBNAG010000004">
    <property type="protein sequence ID" value="KAK9140645.1"/>
    <property type="molecule type" value="Genomic_DNA"/>
</dbReference>
<feature type="compositionally biased region" description="Polar residues" evidence="4">
    <location>
        <begin position="138"/>
        <end position="149"/>
    </location>
</feature>
<evidence type="ECO:0000256" key="3">
    <source>
        <dbReference type="ARBA" id="ARBA00023242"/>
    </source>
</evidence>
<organism evidence="5 6">
    <name type="scientific">Stephania cephalantha</name>
    <dbReference type="NCBI Taxonomy" id="152367"/>
    <lineage>
        <taxon>Eukaryota</taxon>
        <taxon>Viridiplantae</taxon>
        <taxon>Streptophyta</taxon>
        <taxon>Embryophyta</taxon>
        <taxon>Tracheophyta</taxon>
        <taxon>Spermatophyta</taxon>
        <taxon>Magnoliopsida</taxon>
        <taxon>Ranunculales</taxon>
        <taxon>Menispermaceae</taxon>
        <taxon>Menispermoideae</taxon>
        <taxon>Cissampelideae</taxon>
        <taxon>Stephania</taxon>
    </lineage>
</organism>
<gene>
    <name evidence="5" type="ORF">Scep_010326</name>
</gene>